<accession>A0A1R3KCL5</accession>
<proteinExistence type="predicted"/>
<protein>
    <submittedName>
        <fullName evidence="2">Uncharacterized protein</fullName>
    </submittedName>
</protein>
<gene>
    <name evidence="2" type="ORF">COLO4_09259</name>
</gene>
<reference evidence="3" key="1">
    <citation type="submission" date="2013-09" db="EMBL/GenBank/DDBJ databases">
        <title>Corchorus olitorius genome sequencing.</title>
        <authorList>
            <person name="Alam M."/>
            <person name="Haque M.S."/>
            <person name="Islam M.S."/>
            <person name="Emdad E.M."/>
            <person name="Islam M.M."/>
            <person name="Ahmed B."/>
            <person name="Halim A."/>
            <person name="Hossen Q.M.M."/>
            <person name="Hossain M.Z."/>
            <person name="Ahmed R."/>
            <person name="Khan M.M."/>
            <person name="Islam R."/>
            <person name="Rashid M.M."/>
            <person name="Khan S.A."/>
            <person name="Rahman M.S."/>
            <person name="Alam M."/>
            <person name="Yahiya A.S."/>
            <person name="Khan M.S."/>
            <person name="Azam M.S."/>
            <person name="Haque T."/>
            <person name="Lashkar M.Z.H."/>
            <person name="Akhand A.I."/>
            <person name="Morshed G."/>
            <person name="Roy S."/>
            <person name="Uddin K.S."/>
            <person name="Rabeya T."/>
            <person name="Hossain A.S."/>
            <person name="Chowdhury A."/>
            <person name="Snigdha A.R."/>
            <person name="Mortoza M.S."/>
            <person name="Matin S.A."/>
            <person name="Hoque S.M.E."/>
            <person name="Islam M.K."/>
            <person name="Roy D.K."/>
            <person name="Haider R."/>
            <person name="Moosa M.M."/>
            <person name="Elias S.M."/>
            <person name="Hasan A.M."/>
            <person name="Jahan S."/>
            <person name="Shafiuddin M."/>
            <person name="Mahmood N."/>
            <person name="Shommy N.S."/>
        </authorList>
    </citation>
    <scope>NUCLEOTIDE SEQUENCE [LARGE SCALE GENOMIC DNA]</scope>
    <source>
        <strain evidence="3">cv. O-4</strain>
    </source>
</reference>
<name>A0A1R3KCL5_9ROSI</name>
<comment type="caution">
    <text evidence="2">The sequence shown here is derived from an EMBL/GenBank/DDBJ whole genome shotgun (WGS) entry which is preliminary data.</text>
</comment>
<dbReference type="EMBL" id="AWUE01014181">
    <property type="protein sequence ID" value="OMP04831.1"/>
    <property type="molecule type" value="Genomic_DNA"/>
</dbReference>
<evidence type="ECO:0000313" key="2">
    <source>
        <dbReference type="EMBL" id="OMP04831.1"/>
    </source>
</evidence>
<feature type="region of interest" description="Disordered" evidence="1">
    <location>
        <begin position="79"/>
        <end position="117"/>
    </location>
</feature>
<keyword evidence="3" id="KW-1185">Reference proteome</keyword>
<sequence>MAFNTNLLLHAFVCWRMENGVRKHGSEGMLASLRVQPTLIERIKKVQLVDSALQKVRANIETGSPSDFRIHDDGSLGFGDRFERRTKKVKEKEKRSGKGSSEMSYRLRFMGNNEAVA</sequence>
<dbReference type="Proteomes" id="UP000187203">
    <property type="component" value="Unassembled WGS sequence"/>
</dbReference>
<dbReference type="AlphaFoldDB" id="A0A1R3KCL5"/>
<evidence type="ECO:0000256" key="1">
    <source>
        <dbReference type="SAM" id="MobiDB-lite"/>
    </source>
</evidence>
<dbReference type="OrthoDB" id="111931at2759"/>
<organism evidence="2 3">
    <name type="scientific">Corchorus olitorius</name>
    <dbReference type="NCBI Taxonomy" id="93759"/>
    <lineage>
        <taxon>Eukaryota</taxon>
        <taxon>Viridiplantae</taxon>
        <taxon>Streptophyta</taxon>
        <taxon>Embryophyta</taxon>
        <taxon>Tracheophyta</taxon>
        <taxon>Spermatophyta</taxon>
        <taxon>Magnoliopsida</taxon>
        <taxon>eudicotyledons</taxon>
        <taxon>Gunneridae</taxon>
        <taxon>Pentapetalae</taxon>
        <taxon>rosids</taxon>
        <taxon>malvids</taxon>
        <taxon>Malvales</taxon>
        <taxon>Malvaceae</taxon>
        <taxon>Grewioideae</taxon>
        <taxon>Apeibeae</taxon>
        <taxon>Corchorus</taxon>
    </lineage>
</organism>
<evidence type="ECO:0000313" key="3">
    <source>
        <dbReference type="Proteomes" id="UP000187203"/>
    </source>
</evidence>